<dbReference type="Pfam" id="PF23906">
    <property type="entry name" value="DUF7248"/>
    <property type="match status" value="1"/>
</dbReference>
<organism evidence="2 3">
    <name type="scientific">Aeromonas phage 2L372X</name>
    <dbReference type="NCBI Taxonomy" id="2588515"/>
    <lineage>
        <taxon>Viruses</taxon>
        <taxon>Duplodnaviria</taxon>
        <taxon>Heunggongvirae</taxon>
        <taxon>Uroviricota</taxon>
        <taxon>Caudoviricetes</taxon>
        <taxon>Plateaulakevirus</taxon>
        <taxon>Plateaulakevirus pv2L372X</taxon>
    </lineage>
</organism>
<keyword evidence="3" id="KW-1185">Reference proteome</keyword>
<keyword evidence="1" id="KW-1133">Transmembrane helix</keyword>
<dbReference type="GeneID" id="55616767"/>
<proteinExistence type="predicted"/>
<accession>A0A5B9N3A3</accession>
<dbReference type="InterPro" id="IPR055672">
    <property type="entry name" value="DUF7248"/>
</dbReference>
<sequence length="65" mass="7260">MNRIFKLVPWFIGFCFVMGILQIALVSFIGVKAVSEIGENGLQAVVEKVWCGKQQDCKLELNGDK</sequence>
<dbReference type="RefSeq" id="YP_009846399.1">
    <property type="nucleotide sequence ID" value="NC_048770.1"/>
</dbReference>
<reference evidence="2 3" key="1">
    <citation type="submission" date="2019-04" db="EMBL/GenBank/DDBJ databases">
        <title>Nine Novel Phages from a Plateau Lake in Southwest China Provide Insights into Aeromonas Phage Diversity.</title>
        <authorList>
            <person name="Xiao W."/>
            <person name="Bai M."/>
            <person name="Wang Y."/>
            <person name="Cui X."/>
        </authorList>
    </citation>
    <scope>NUCLEOTIDE SEQUENCE [LARGE SCALE GENOMIC DNA]</scope>
</reference>
<keyword evidence="1" id="KW-0472">Membrane</keyword>
<dbReference type="EMBL" id="MK813938">
    <property type="protein sequence ID" value="QEG08314.1"/>
    <property type="molecule type" value="Genomic_DNA"/>
</dbReference>
<evidence type="ECO:0000313" key="2">
    <source>
        <dbReference type="EMBL" id="QEG08314.1"/>
    </source>
</evidence>
<gene>
    <name evidence="2" type="primary">2L372X_061</name>
</gene>
<protein>
    <submittedName>
        <fullName evidence="2">Uncharacterized protein</fullName>
    </submittedName>
</protein>
<feature type="transmembrane region" description="Helical" evidence="1">
    <location>
        <begin position="7"/>
        <end position="31"/>
    </location>
</feature>
<dbReference type="KEGG" id="vg:55616767"/>
<name>A0A5B9N3A3_9CAUD</name>
<evidence type="ECO:0000313" key="3">
    <source>
        <dbReference type="Proteomes" id="UP000323400"/>
    </source>
</evidence>
<dbReference type="Proteomes" id="UP000323400">
    <property type="component" value="Segment"/>
</dbReference>
<evidence type="ECO:0000256" key="1">
    <source>
        <dbReference type="SAM" id="Phobius"/>
    </source>
</evidence>
<keyword evidence="1" id="KW-0812">Transmembrane</keyword>